<dbReference type="Proteomes" id="UP001156882">
    <property type="component" value="Unassembled WGS sequence"/>
</dbReference>
<reference evidence="4" key="1">
    <citation type="journal article" date="2019" name="Int. J. Syst. Evol. Microbiol.">
        <title>The Global Catalogue of Microorganisms (GCM) 10K type strain sequencing project: providing services to taxonomists for standard genome sequencing and annotation.</title>
        <authorList>
            <consortium name="The Broad Institute Genomics Platform"/>
            <consortium name="The Broad Institute Genome Sequencing Center for Infectious Disease"/>
            <person name="Wu L."/>
            <person name="Ma J."/>
        </authorList>
    </citation>
    <scope>NUCLEOTIDE SEQUENCE [LARGE SCALE GENOMIC DNA]</scope>
    <source>
        <strain evidence="4">NBRC 101365</strain>
    </source>
</reference>
<feature type="signal peptide" evidence="1">
    <location>
        <begin position="1"/>
        <end position="24"/>
    </location>
</feature>
<evidence type="ECO:0000256" key="1">
    <source>
        <dbReference type="SAM" id="SignalP"/>
    </source>
</evidence>
<evidence type="ECO:0000313" key="4">
    <source>
        <dbReference type="Proteomes" id="UP001156882"/>
    </source>
</evidence>
<feature type="domain" description="ABC-type transport auxiliary lipoprotein component" evidence="2">
    <location>
        <begin position="40"/>
        <end position="188"/>
    </location>
</feature>
<feature type="chain" id="PRO_5046933518" description="ABC-type transport auxiliary lipoprotein component domain-containing protein" evidence="1">
    <location>
        <begin position="25"/>
        <end position="192"/>
    </location>
</feature>
<proteinExistence type="predicted"/>
<organism evidence="3 4">
    <name type="scientific">Labrys miyagiensis</name>
    <dbReference type="NCBI Taxonomy" id="346912"/>
    <lineage>
        <taxon>Bacteria</taxon>
        <taxon>Pseudomonadati</taxon>
        <taxon>Pseudomonadota</taxon>
        <taxon>Alphaproteobacteria</taxon>
        <taxon>Hyphomicrobiales</taxon>
        <taxon>Xanthobacteraceae</taxon>
        <taxon>Labrys</taxon>
    </lineage>
</organism>
<keyword evidence="4" id="KW-1185">Reference proteome</keyword>
<dbReference type="Pfam" id="PF03886">
    <property type="entry name" value="ABC_trans_aux"/>
    <property type="match status" value="1"/>
</dbReference>
<evidence type="ECO:0000313" key="3">
    <source>
        <dbReference type="EMBL" id="GLS20677.1"/>
    </source>
</evidence>
<comment type="caution">
    <text evidence="3">The sequence shown here is derived from an EMBL/GenBank/DDBJ whole genome shotgun (WGS) entry which is preliminary data.</text>
</comment>
<dbReference type="EMBL" id="BSPC01000032">
    <property type="protein sequence ID" value="GLS20677.1"/>
    <property type="molecule type" value="Genomic_DNA"/>
</dbReference>
<dbReference type="Gene3D" id="3.40.50.10610">
    <property type="entry name" value="ABC-type transport auxiliary lipoprotein component"/>
    <property type="match status" value="1"/>
</dbReference>
<gene>
    <name evidence="3" type="ORF">GCM10007874_36940</name>
</gene>
<accession>A0ABQ6CM08</accession>
<protein>
    <recommendedName>
        <fullName evidence="2">ABC-type transport auxiliary lipoprotein component domain-containing protein</fullName>
    </recommendedName>
</protein>
<evidence type="ECO:0000259" key="2">
    <source>
        <dbReference type="Pfam" id="PF03886"/>
    </source>
</evidence>
<keyword evidence="1" id="KW-0732">Signal</keyword>
<dbReference type="SUPFAM" id="SSF159594">
    <property type="entry name" value="XCC0632-like"/>
    <property type="match status" value="1"/>
</dbReference>
<name>A0ABQ6CM08_9HYPH</name>
<sequence>MRRSALPRGFALRVLCAICLTSCASQNAKIYTMTALDRGAPVAGRSVAISVATVGIPKYLDRPQIVRRASAVELGVAEFERWGEPLGDMVQRVLAQDLTQRLPRGSIVTTSRTLTGDETSSIELDLSRFDADADGTIVLDVQWRIRRNGRALSSLQSVHITRRPADATTPATVKAMSDALGDLAARIAAKLR</sequence>
<dbReference type="InterPro" id="IPR005586">
    <property type="entry name" value="ABC_trans_aux"/>
</dbReference>